<evidence type="ECO:0000256" key="21">
    <source>
        <dbReference type="SAM" id="SignalP"/>
    </source>
</evidence>
<keyword evidence="16 23" id="KW-0675">Receptor</keyword>
<evidence type="ECO:0000256" key="13">
    <source>
        <dbReference type="ARBA" id="ARBA00022840"/>
    </source>
</evidence>
<comment type="similarity">
    <text evidence="3">Belongs to the RLP family.</text>
</comment>
<evidence type="ECO:0000256" key="2">
    <source>
        <dbReference type="ARBA" id="ARBA00008684"/>
    </source>
</evidence>
<name>A0A5B6V898_9ROSI</name>
<evidence type="ECO:0000256" key="7">
    <source>
        <dbReference type="ARBA" id="ARBA00022679"/>
    </source>
</evidence>
<dbReference type="PROSITE" id="PS00107">
    <property type="entry name" value="PROTEIN_KINASE_ATP"/>
    <property type="match status" value="1"/>
</dbReference>
<dbReference type="EMBL" id="SMMG02000007">
    <property type="protein sequence ID" value="KAA3465388.1"/>
    <property type="molecule type" value="Genomic_DNA"/>
</dbReference>
<evidence type="ECO:0000256" key="5">
    <source>
        <dbReference type="ARBA" id="ARBA00022527"/>
    </source>
</evidence>
<comment type="catalytic activity">
    <reaction evidence="18">
        <text>L-threonyl-[protein] + ATP = O-phospho-L-threonyl-[protein] + ADP + H(+)</text>
        <dbReference type="Rhea" id="RHEA:46608"/>
        <dbReference type="Rhea" id="RHEA-COMP:11060"/>
        <dbReference type="Rhea" id="RHEA-COMP:11605"/>
        <dbReference type="ChEBI" id="CHEBI:15378"/>
        <dbReference type="ChEBI" id="CHEBI:30013"/>
        <dbReference type="ChEBI" id="CHEBI:30616"/>
        <dbReference type="ChEBI" id="CHEBI:61977"/>
        <dbReference type="ChEBI" id="CHEBI:456216"/>
        <dbReference type="EC" id="2.7.11.1"/>
    </reaction>
</comment>
<keyword evidence="24" id="KW-1185">Reference proteome</keyword>
<dbReference type="Pfam" id="PF00560">
    <property type="entry name" value="LRR_1"/>
    <property type="match status" value="4"/>
</dbReference>
<comment type="subcellular location">
    <subcellularLocation>
        <location evidence="1">Membrane</location>
        <topology evidence="1">Single-pass membrane protein</topology>
    </subcellularLocation>
</comment>
<evidence type="ECO:0000256" key="10">
    <source>
        <dbReference type="ARBA" id="ARBA00022737"/>
    </source>
</evidence>
<dbReference type="EC" id="2.7.11.1" evidence="4"/>
<dbReference type="Pfam" id="PF00069">
    <property type="entry name" value="Pkinase"/>
    <property type="match status" value="1"/>
</dbReference>
<dbReference type="GO" id="GO:0005524">
    <property type="term" value="F:ATP binding"/>
    <property type="evidence" value="ECO:0007669"/>
    <property type="project" value="UniProtKB-UniRule"/>
</dbReference>
<evidence type="ECO:0000256" key="20">
    <source>
        <dbReference type="PROSITE-ProRule" id="PRU10141"/>
    </source>
</evidence>
<evidence type="ECO:0000256" key="15">
    <source>
        <dbReference type="ARBA" id="ARBA00023136"/>
    </source>
</evidence>
<dbReference type="SUPFAM" id="SSF52058">
    <property type="entry name" value="L domain-like"/>
    <property type="match status" value="2"/>
</dbReference>
<keyword evidence="17" id="KW-0325">Glycoprotein</keyword>
<dbReference type="InterPro" id="IPR055414">
    <property type="entry name" value="LRR_R13L4/SHOC2-like"/>
</dbReference>
<dbReference type="FunFam" id="3.80.10.10:FF:000453">
    <property type="entry name" value="Leucine-rich receptor-like protein kinase family protein"/>
    <property type="match status" value="1"/>
</dbReference>
<keyword evidence="9 21" id="KW-0732">Signal</keyword>
<dbReference type="Pfam" id="PF08263">
    <property type="entry name" value="LRRNT_2"/>
    <property type="match status" value="1"/>
</dbReference>
<evidence type="ECO:0000256" key="14">
    <source>
        <dbReference type="ARBA" id="ARBA00022989"/>
    </source>
</evidence>
<dbReference type="PROSITE" id="PS50011">
    <property type="entry name" value="PROTEIN_KINASE_DOM"/>
    <property type="match status" value="1"/>
</dbReference>
<dbReference type="Gene3D" id="3.80.10.10">
    <property type="entry name" value="Ribonuclease Inhibitor"/>
    <property type="match status" value="3"/>
</dbReference>
<evidence type="ECO:0000256" key="18">
    <source>
        <dbReference type="ARBA" id="ARBA00047899"/>
    </source>
</evidence>
<dbReference type="GO" id="GO:0033612">
    <property type="term" value="F:receptor serine/threonine kinase binding"/>
    <property type="evidence" value="ECO:0007669"/>
    <property type="project" value="TreeGrafter"/>
</dbReference>
<dbReference type="PRINTS" id="PR00019">
    <property type="entry name" value="LEURICHRPT"/>
</dbReference>
<dbReference type="GO" id="GO:0016020">
    <property type="term" value="C:membrane"/>
    <property type="evidence" value="ECO:0007669"/>
    <property type="project" value="UniProtKB-SubCell"/>
</dbReference>
<dbReference type="GO" id="GO:0009791">
    <property type="term" value="P:post-embryonic development"/>
    <property type="evidence" value="ECO:0007669"/>
    <property type="project" value="UniProtKB-ARBA"/>
</dbReference>
<evidence type="ECO:0000313" key="23">
    <source>
        <dbReference type="EMBL" id="KAA3465388.1"/>
    </source>
</evidence>
<dbReference type="GO" id="GO:0004674">
    <property type="term" value="F:protein serine/threonine kinase activity"/>
    <property type="evidence" value="ECO:0007669"/>
    <property type="project" value="UniProtKB-KW"/>
</dbReference>
<dbReference type="FunFam" id="3.30.200.20:FF:000540">
    <property type="entry name" value="Receptor-like protein kinase HAIKU2"/>
    <property type="match status" value="1"/>
</dbReference>
<dbReference type="SMART" id="SM00220">
    <property type="entry name" value="S_TKc"/>
    <property type="match status" value="1"/>
</dbReference>
<keyword evidence="5" id="KW-0723">Serine/threonine-protein kinase</keyword>
<feature type="binding site" evidence="20">
    <location>
        <position position="694"/>
    </location>
    <ligand>
        <name>ATP</name>
        <dbReference type="ChEBI" id="CHEBI:30616"/>
    </ligand>
</feature>
<protein>
    <recommendedName>
        <fullName evidence="4">non-specific serine/threonine protein kinase</fullName>
        <ecNumber evidence="4">2.7.11.1</ecNumber>
    </recommendedName>
</protein>
<evidence type="ECO:0000256" key="16">
    <source>
        <dbReference type="ARBA" id="ARBA00023170"/>
    </source>
</evidence>
<keyword evidence="15" id="KW-0472">Membrane</keyword>
<dbReference type="InterPro" id="IPR050647">
    <property type="entry name" value="Plant_LRR-RLKs"/>
</dbReference>
<evidence type="ECO:0000256" key="4">
    <source>
        <dbReference type="ARBA" id="ARBA00012513"/>
    </source>
</evidence>
<dbReference type="AlphaFoldDB" id="A0A5B6V898"/>
<dbReference type="Proteomes" id="UP000325315">
    <property type="component" value="Unassembled WGS sequence"/>
</dbReference>
<dbReference type="PANTHER" id="PTHR48056:SF41">
    <property type="entry name" value="RECEPTOR-LIKE PROTEIN KINASE HAIKU2"/>
    <property type="match status" value="1"/>
</dbReference>
<comment type="caution">
    <text evidence="23">The sequence shown here is derived from an EMBL/GenBank/DDBJ whole genome shotgun (WGS) entry which is preliminary data.</text>
</comment>
<evidence type="ECO:0000256" key="1">
    <source>
        <dbReference type="ARBA" id="ARBA00004167"/>
    </source>
</evidence>
<accession>A0A5B6V898</accession>
<dbReference type="FunFam" id="3.80.10.10:FF:001021">
    <property type="entry name" value="Leucine-rich receptor-like protein kinase family protein"/>
    <property type="match status" value="1"/>
</dbReference>
<comment type="catalytic activity">
    <reaction evidence="19">
        <text>L-seryl-[protein] + ATP = O-phospho-L-seryl-[protein] + ADP + H(+)</text>
        <dbReference type="Rhea" id="RHEA:17989"/>
        <dbReference type="Rhea" id="RHEA-COMP:9863"/>
        <dbReference type="Rhea" id="RHEA-COMP:11604"/>
        <dbReference type="ChEBI" id="CHEBI:15378"/>
        <dbReference type="ChEBI" id="CHEBI:29999"/>
        <dbReference type="ChEBI" id="CHEBI:30616"/>
        <dbReference type="ChEBI" id="CHEBI:83421"/>
        <dbReference type="ChEBI" id="CHEBI:456216"/>
        <dbReference type="EC" id="2.7.11.1"/>
    </reaction>
</comment>
<evidence type="ECO:0000256" key="17">
    <source>
        <dbReference type="ARBA" id="ARBA00023180"/>
    </source>
</evidence>
<dbReference type="SUPFAM" id="SSF56112">
    <property type="entry name" value="Protein kinase-like (PK-like)"/>
    <property type="match status" value="1"/>
</dbReference>
<evidence type="ECO:0000256" key="12">
    <source>
        <dbReference type="ARBA" id="ARBA00022777"/>
    </source>
</evidence>
<dbReference type="InterPro" id="IPR017441">
    <property type="entry name" value="Protein_kinase_ATP_BS"/>
</dbReference>
<keyword evidence="7" id="KW-0808">Transferase</keyword>
<evidence type="ECO:0000259" key="22">
    <source>
        <dbReference type="PROSITE" id="PS50011"/>
    </source>
</evidence>
<dbReference type="GO" id="GO:0051707">
    <property type="term" value="P:response to other organism"/>
    <property type="evidence" value="ECO:0007669"/>
    <property type="project" value="UniProtKB-ARBA"/>
</dbReference>
<dbReference type="Gene3D" id="3.30.200.20">
    <property type="entry name" value="Phosphorylase Kinase, domain 1"/>
    <property type="match status" value="1"/>
</dbReference>
<keyword evidence="8" id="KW-0812">Transmembrane</keyword>
<dbReference type="FunFam" id="3.80.10.10:FF:000413">
    <property type="entry name" value="Inactive leucine-rich repeat receptor-like protein kinase"/>
    <property type="match status" value="1"/>
</dbReference>
<dbReference type="InterPro" id="IPR000719">
    <property type="entry name" value="Prot_kinase_dom"/>
</dbReference>
<evidence type="ECO:0000256" key="19">
    <source>
        <dbReference type="ARBA" id="ARBA00048679"/>
    </source>
</evidence>
<dbReference type="FunFam" id="1.10.510.10:FF:000276">
    <property type="entry name" value="LRR receptor-like serine/threonine-protein kinase RCH1"/>
    <property type="match status" value="1"/>
</dbReference>
<comment type="similarity">
    <text evidence="2">Belongs to the protein kinase superfamily. Ser/Thr protein kinase family.</text>
</comment>
<dbReference type="InterPro" id="IPR001611">
    <property type="entry name" value="Leu-rich_rpt"/>
</dbReference>
<dbReference type="GO" id="GO:0006952">
    <property type="term" value="P:defense response"/>
    <property type="evidence" value="ECO:0007669"/>
    <property type="project" value="UniProtKB-ARBA"/>
</dbReference>
<keyword evidence="13 20" id="KW-0067">ATP-binding</keyword>
<evidence type="ECO:0000256" key="6">
    <source>
        <dbReference type="ARBA" id="ARBA00022614"/>
    </source>
</evidence>
<evidence type="ECO:0000256" key="3">
    <source>
        <dbReference type="ARBA" id="ARBA00009592"/>
    </source>
</evidence>
<dbReference type="FunFam" id="3.80.10.10:FF:000234">
    <property type="entry name" value="Probable inactive receptor kinase RLK902"/>
    <property type="match status" value="1"/>
</dbReference>
<dbReference type="PROSITE" id="PS00108">
    <property type="entry name" value="PROTEIN_KINASE_ST"/>
    <property type="match status" value="1"/>
</dbReference>
<evidence type="ECO:0000313" key="24">
    <source>
        <dbReference type="Proteomes" id="UP000325315"/>
    </source>
</evidence>
<evidence type="ECO:0000256" key="8">
    <source>
        <dbReference type="ARBA" id="ARBA00022692"/>
    </source>
</evidence>
<feature type="signal peptide" evidence="21">
    <location>
        <begin position="1"/>
        <end position="29"/>
    </location>
</feature>
<dbReference type="InterPro" id="IPR011009">
    <property type="entry name" value="Kinase-like_dom_sf"/>
</dbReference>
<dbReference type="PANTHER" id="PTHR48056">
    <property type="entry name" value="LRR RECEPTOR-LIKE SERINE/THREONINE-PROTEIN KINASE-RELATED"/>
    <property type="match status" value="1"/>
</dbReference>
<dbReference type="GO" id="GO:0001653">
    <property type="term" value="F:peptide receptor activity"/>
    <property type="evidence" value="ECO:0007669"/>
    <property type="project" value="UniProtKB-ARBA"/>
</dbReference>
<keyword evidence="12 23" id="KW-0418">Kinase</keyword>
<keyword evidence="10" id="KW-0677">Repeat</keyword>
<sequence>MSVRRNSHQWPPPVFIFFLFIFVISSVKSDEVEILLKFKSTVERSDSNVFSSWTQGKSACNFSGVVCNSNGFVTEINLPQQQIVGYLPFDSICELQALEKFDVGNNSFHGKISEDLKKCSGLQYLDLGCNAFSGEVPDLSSLNGLKFLNLNNSGFSGIFPWKSLENLTELTFLSLGDNPFAATPFPVEVLKLEKLYWLYLTNCSITGQIPQGIQNLSLLQNLELSDNSLSGTIPAGIVKLNQLWQLELYNNSLSGKIPVGFGNLTNLKYFDASMNRLEGDLSELRSLKNLVSLQLLENQFSGEVPVEFGEFKHLEGLSLYRNKLTGQLPPKIGSWSDLNFIDVSENFFTGPIPPDMCKNGKMVDLLLLQNNFTGTLPESYANCKSLVRLRVNNNSLSGTVPAGIWSLPNLLIIDLTMNRFEGPVAGDIGNAKSLAQLFLANNQFSGELPASISRATSLVSIQLTSNKFSGQIPATIGELKRLGSLYLNGNMFSGVIPDSLGSCVSLNDVNLAGNSLSGKIPESIGSLRNLNSLNLSENKLSGHIPTTLSPSILSLLDLSNNRLVGPIPKSLSIQAFKDYFKGNPGLCSSDLDHFQPCSSSPGTSSHLRTFLSCFIAGALVLLVSLGCYMFIKVRKSNLDHPLKQGSWNMKSYRMLSFTEKDIIDAIKSENLIGKGGSGNVYKVELEDGKELAVKHIWTSDSGNRKNYHSSTAMLTQRNSRNSGSLEYDAEVAALSAIRHVNVVKLYCSITSEDSNLLVYEYLPNGSLWDRLHSCHKMELDWEMRYAIAIGAAKGLEYLHHGCDRSVIHRDVKSSNILLDEEWKPRIADFGLAKIVQNGSGGDWTHVIAGTHGYMAPEYAYTCKINEKSDVYSFGVVLMELVTGKRPVEPEFGENKDIVYWIYNKLKTKETLVEAVDPKISMASKEDAIKVLRIAVHCTAKIPALRPSMRKVVQMLEEAEPCKLTDIIVQEKAVLSQENNVIKGVVMYKRNAMFLGPNARMDDDDVSWIPLPNA</sequence>
<keyword evidence="11 20" id="KW-0547">Nucleotide-binding</keyword>
<keyword evidence="14" id="KW-1133">Transmembrane helix</keyword>
<feature type="chain" id="PRO_5023046072" description="non-specific serine/threonine protein kinase" evidence="21">
    <location>
        <begin position="30"/>
        <end position="1013"/>
    </location>
</feature>
<proteinExistence type="inferred from homology"/>
<evidence type="ECO:0000256" key="11">
    <source>
        <dbReference type="ARBA" id="ARBA00022741"/>
    </source>
</evidence>
<dbReference type="InterPro" id="IPR013210">
    <property type="entry name" value="LRR_N_plant-typ"/>
</dbReference>
<keyword evidence="6" id="KW-0433">Leucine-rich repeat</keyword>
<dbReference type="FunFam" id="3.80.10.10:FF:000111">
    <property type="entry name" value="LRR receptor-like serine/threonine-protein kinase ERECTA"/>
    <property type="match status" value="1"/>
</dbReference>
<dbReference type="Gene3D" id="1.10.510.10">
    <property type="entry name" value="Transferase(Phosphotransferase) domain 1"/>
    <property type="match status" value="1"/>
</dbReference>
<dbReference type="InterPro" id="IPR032675">
    <property type="entry name" value="LRR_dom_sf"/>
</dbReference>
<reference evidence="24" key="1">
    <citation type="journal article" date="2019" name="Plant Biotechnol. J.">
        <title>Genome sequencing of the Australian wild diploid species Gossypium australe highlights disease resistance and delayed gland morphogenesis.</title>
        <authorList>
            <person name="Cai Y."/>
            <person name="Cai X."/>
            <person name="Wang Q."/>
            <person name="Wang P."/>
            <person name="Zhang Y."/>
            <person name="Cai C."/>
            <person name="Xu Y."/>
            <person name="Wang K."/>
            <person name="Zhou Z."/>
            <person name="Wang C."/>
            <person name="Geng S."/>
            <person name="Li B."/>
            <person name="Dong Q."/>
            <person name="Hou Y."/>
            <person name="Wang H."/>
            <person name="Ai P."/>
            <person name="Liu Z."/>
            <person name="Yi F."/>
            <person name="Sun M."/>
            <person name="An G."/>
            <person name="Cheng J."/>
            <person name="Zhang Y."/>
            <person name="Shi Q."/>
            <person name="Xie Y."/>
            <person name="Shi X."/>
            <person name="Chang Y."/>
            <person name="Huang F."/>
            <person name="Chen Y."/>
            <person name="Hong S."/>
            <person name="Mi L."/>
            <person name="Sun Q."/>
            <person name="Zhang L."/>
            <person name="Zhou B."/>
            <person name="Peng R."/>
            <person name="Zhang X."/>
            <person name="Liu F."/>
        </authorList>
    </citation>
    <scope>NUCLEOTIDE SEQUENCE [LARGE SCALE GENOMIC DNA]</scope>
    <source>
        <strain evidence="24">cv. PA1801</strain>
    </source>
</reference>
<organism evidence="23 24">
    <name type="scientific">Gossypium australe</name>
    <dbReference type="NCBI Taxonomy" id="47621"/>
    <lineage>
        <taxon>Eukaryota</taxon>
        <taxon>Viridiplantae</taxon>
        <taxon>Streptophyta</taxon>
        <taxon>Embryophyta</taxon>
        <taxon>Tracheophyta</taxon>
        <taxon>Spermatophyta</taxon>
        <taxon>Magnoliopsida</taxon>
        <taxon>eudicotyledons</taxon>
        <taxon>Gunneridae</taxon>
        <taxon>Pentapetalae</taxon>
        <taxon>rosids</taxon>
        <taxon>malvids</taxon>
        <taxon>Malvales</taxon>
        <taxon>Malvaceae</taxon>
        <taxon>Malvoideae</taxon>
        <taxon>Gossypium</taxon>
    </lineage>
</organism>
<dbReference type="OrthoDB" id="2015831at2759"/>
<feature type="domain" description="Protein kinase" evidence="22">
    <location>
        <begin position="666"/>
        <end position="959"/>
    </location>
</feature>
<dbReference type="Pfam" id="PF23598">
    <property type="entry name" value="LRR_14"/>
    <property type="match status" value="1"/>
</dbReference>
<evidence type="ECO:0000256" key="9">
    <source>
        <dbReference type="ARBA" id="ARBA00022729"/>
    </source>
</evidence>
<dbReference type="InterPro" id="IPR008271">
    <property type="entry name" value="Ser/Thr_kinase_AS"/>
</dbReference>
<gene>
    <name evidence="23" type="ORF">EPI10_000564</name>
</gene>